<evidence type="ECO:0000259" key="7">
    <source>
        <dbReference type="Pfam" id="PF14571"/>
    </source>
</evidence>
<evidence type="ECO:0000313" key="9">
    <source>
        <dbReference type="Proteomes" id="UP001151532"/>
    </source>
</evidence>
<dbReference type="PANTHER" id="PTHR31875">
    <property type="entry name" value="PROTEIN DEHYDRATION-INDUCED 19"/>
    <property type="match status" value="1"/>
</dbReference>
<keyword evidence="9" id="KW-1185">Reference proteome</keyword>
<dbReference type="InterPro" id="IPR033347">
    <property type="entry name" value="Di19"/>
</dbReference>
<dbReference type="Gene3D" id="1.50.40.10">
    <property type="entry name" value="Mitochondrial carrier domain"/>
    <property type="match status" value="1"/>
</dbReference>
<dbReference type="EMBL" id="JAPFFK010000020">
    <property type="protein sequence ID" value="KAJ6680123.1"/>
    <property type="molecule type" value="Genomic_DNA"/>
</dbReference>
<proteinExistence type="inferred from homology"/>
<feature type="domain" description="Di19 C-terminal" evidence="7">
    <location>
        <begin position="82"/>
        <end position="173"/>
    </location>
</feature>
<accession>A0A9Q0P206</accession>
<evidence type="ECO:0000256" key="6">
    <source>
        <dbReference type="SAM" id="MobiDB-lite"/>
    </source>
</evidence>
<reference evidence="8" key="2">
    <citation type="journal article" date="2023" name="Int. J. Mol. Sci.">
        <title>De Novo Assembly and Annotation of 11 Diverse Shrub Willow (Salix) Genomes Reveals Novel Gene Organization in Sex-Linked Regions.</title>
        <authorList>
            <person name="Hyden B."/>
            <person name="Feng K."/>
            <person name="Yates T.B."/>
            <person name="Jawdy S."/>
            <person name="Cereghino C."/>
            <person name="Smart L.B."/>
            <person name="Muchero W."/>
        </authorList>
    </citation>
    <scope>NUCLEOTIDE SEQUENCE</scope>
    <source>
        <tissue evidence="8">Shoot tip</tissue>
    </source>
</reference>
<comment type="caution">
    <text evidence="8">The sequence shown here is derived from an EMBL/GenBank/DDBJ whole genome shotgun (WGS) entry which is preliminary data.</text>
</comment>
<feature type="compositionally biased region" description="Basic and acidic residues" evidence="6">
    <location>
        <begin position="138"/>
        <end position="152"/>
    </location>
</feature>
<evidence type="ECO:0000256" key="3">
    <source>
        <dbReference type="ARBA" id="ARBA00023136"/>
    </source>
</evidence>
<dbReference type="Pfam" id="PF14571">
    <property type="entry name" value="Di19_C"/>
    <property type="match status" value="1"/>
</dbReference>
<name>A0A9Q0P206_SALPP</name>
<evidence type="ECO:0000313" key="8">
    <source>
        <dbReference type="EMBL" id="KAJ6680123.1"/>
    </source>
</evidence>
<dbReference type="GO" id="GO:0016020">
    <property type="term" value="C:membrane"/>
    <property type="evidence" value="ECO:0007669"/>
    <property type="project" value="UniProtKB-SubCell"/>
</dbReference>
<gene>
    <name evidence="8" type="ORF">OIU79_019770</name>
</gene>
<organism evidence="8 9">
    <name type="scientific">Salix purpurea</name>
    <name type="common">Purple osier willow</name>
    <dbReference type="NCBI Taxonomy" id="77065"/>
    <lineage>
        <taxon>Eukaryota</taxon>
        <taxon>Viridiplantae</taxon>
        <taxon>Streptophyta</taxon>
        <taxon>Embryophyta</taxon>
        <taxon>Tracheophyta</taxon>
        <taxon>Spermatophyta</taxon>
        <taxon>Magnoliopsida</taxon>
        <taxon>eudicotyledons</taxon>
        <taxon>Gunneridae</taxon>
        <taxon>Pentapetalae</taxon>
        <taxon>rosids</taxon>
        <taxon>fabids</taxon>
        <taxon>Malpighiales</taxon>
        <taxon>Salicaceae</taxon>
        <taxon>Saliceae</taxon>
        <taxon>Salix</taxon>
    </lineage>
</organism>
<feature type="region of interest" description="Disordered" evidence="6">
    <location>
        <begin position="131"/>
        <end position="152"/>
    </location>
</feature>
<evidence type="ECO:0000256" key="5">
    <source>
        <dbReference type="RuleBase" id="RU000488"/>
    </source>
</evidence>
<evidence type="ECO:0000256" key="2">
    <source>
        <dbReference type="ARBA" id="ARBA00022692"/>
    </source>
</evidence>
<dbReference type="PROSITE" id="PS50920">
    <property type="entry name" value="SOLCAR"/>
    <property type="match status" value="1"/>
</dbReference>
<reference evidence="8" key="1">
    <citation type="submission" date="2022-11" db="EMBL/GenBank/DDBJ databases">
        <authorList>
            <person name="Hyden B.L."/>
            <person name="Feng K."/>
            <person name="Yates T."/>
            <person name="Jawdy S."/>
            <person name="Smart L.B."/>
            <person name="Muchero W."/>
        </authorList>
    </citation>
    <scope>NUCLEOTIDE SEQUENCE</scope>
    <source>
        <tissue evidence="8">Shoot tip</tissue>
    </source>
</reference>
<keyword evidence="2 4" id="KW-0812">Transmembrane</keyword>
<dbReference type="Proteomes" id="UP001151532">
    <property type="component" value="Chromosome 14"/>
</dbReference>
<evidence type="ECO:0000256" key="1">
    <source>
        <dbReference type="ARBA" id="ARBA00004141"/>
    </source>
</evidence>
<comment type="subcellular location">
    <subcellularLocation>
        <location evidence="1">Membrane</location>
        <topology evidence="1">Multi-pass membrane protein</topology>
    </subcellularLocation>
</comment>
<dbReference type="OrthoDB" id="6270329at2759"/>
<comment type="similarity">
    <text evidence="5">Belongs to the mitochondrial carrier (TC 2.A.29) family.</text>
</comment>
<dbReference type="SUPFAM" id="SSF103506">
    <property type="entry name" value="Mitochondrial carrier"/>
    <property type="match status" value="1"/>
</dbReference>
<protein>
    <submittedName>
        <fullName evidence="8">DROUGHT-INDUCED PROTEIN</fullName>
    </submittedName>
</protein>
<keyword evidence="3 4" id="KW-0472">Membrane</keyword>
<dbReference type="InterPro" id="IPR027935">
    <property type="entry name" value="Di19_C"/>
</dbReference>
<keyword evidence="5" id="KW-0813">Transport</keyword>
<dbReference type="InterPro" id="IPR023395">
    <property type="entry name" value="MCP_dom_sf"/>
</dbReference>
<dbReference type="AlphaFoldDB" id="A0A9Q0P206"/>
<dbReference type="Pfam" id="PF00153">
    <property type="entry name" value="Mito_carr"/>
    <property type="match status" value="1"/>
</dbReference>
<evidence type="ECO:0000256" key="4">
    <source>
        <dbReference type="PROSITE-ProRule" id="PRU00282"/>
    </source>
</evidence>
<dbReference type="InterPro" id="IPR018108">
    <property type="entry name" value="MCP_transmembrane"/>
</dbReference>
<dbReference type="PANTHER" id="PTHR31875:SF25">
    <property type="entry name" value="PROTEIN DEHYDRATION-INDUCED 19 HOMOLOG 2"/>
    <property type="match status" value="1"/>
</dbReference>
<feature type="repeat" description="Solcar" evidence="4">
    <location>
        <begin position="231"/>
        <end position="314"/>
    </location>
</feature>
<sequence length="315" mass="35203">MEDDNWSFGLSTSSRSYQSALKSLSDLFIDFEDIEEEDDDDDLRTEYPCPYCTDYYDLVELCFHIDEEHYLEAKSGVCPVCLNKKELEDGYLQSLLSGSSSVVSSSNLAPDPLLSFLCNVSPVEKHESIQPSCSSKATIEEKSSDEKLLERNDHISPLSDEEHMEKAKRSEFFWQPCLLLENSRPVKMKAIIFQLIGANMIAASGAGAATTIFTNPLWVTQGMRAGVVPYRSTLSAFVGCKNPQLHAPTPVIRSRLQEQGFHSEKHYSGVVDCINKVFQQEGLPGFYRGSATNLIRTTPAAVITFTSFEMIHNLI</sequence>